<evidence type="ECO:0000256" key="1">
    <source>
        <dbReference type="ARBA" id="ARBA00005513"/>
    </source>
</evidence>
<keyword evidence="12" id="KW-1003">Cell membrane</keyword>
<dbReference type="PATRIC" id="fig|1264554.4.peg.39"/>
<name>A0A0F5H089_9BACT</name>
<feature type="transmembrane region" description="Helical" evidence="12">
    <location>
        <begin position="37"/>
        <end position="57"/>
    </location>
</feature>
<dbReference type="InterPro" id="IPR050059">
    <property type="entry name" value="ATP_synthase_B_chain"/>
</dbReference>
<keyword evidence="7 12" id="KW-0406">Ion transport</keyword>
<dbReference type="HAMAP" id="MF_01398">
    <property type="entry name" value="ATP_synth_b_bprime"/>
    <property type="match status" value="1"/>
</dbReference>
<evidence type="ECO:0000256" key="13">
    <source>
        <dbReference type="RuleBase" id="RU003848"/>
    </source>
</evidence>
<dbReference type="Gene3D" id="6.10.250.1580">
    <property type="match status" value="1"/>
</dbReference>
<evidence type="ECO:0000256" key="9">
    <source>
        <dbReference type="ARBA" id="ARBA00023310"/>
    </source>
</evidence>
<dbReference type="GO" id="GO:0046961">
    <property type="term" value="F:proton-transporting ATPase activity, rotational mechanism"/>
    <property type="evidence" value="ECO:0007669"/>
    <property type="project" value="TreeGrafter"/>
</dbReference>
<keyword evidence="9 12" id="KW-0066">ATP synthesis</keyword>
<dbReference type="GO" id="GO:0005886">
    <property type="term" value="C:plasma membrane"/>
    <property type="evidence" value="ECO:0007669"/>
    <property type="project" value="UniProtKB-SubCell"/>
</dbReference>
<evidence type="ECO:0000256" key="4">
    <source>
        <dbReference type="ARBA" id="ARBA00022692"/>
    </source>
</evidence>
<evidence type="ECO:0000256" key="14">
    <source>
        <dbReference type="SAM" id="Coils"/>
    </source>
</evidence>
<dbReference type="PANTHER" id="PTHR33445">
    <property type="entry name" value="ATP SYNTHASE SUBUNIT B', CHLOROPLASTIC"/>
    <property type="match status" value="1"/>
</dbReference>
<keyword evidence="16" id="KW-1185">Reference proteome</keyword>
<dbReference type="GO" id="GO:0046933">
    <property type="term" value="F:proton-transporting ATP synthase activity, rotational mechanism"/>
    <property type="evidence" value="ECO:0007669"/>
    <property type="project" value="UniProtKB-UniRule"/>
</dbReference>
<dbReference type="GO" id="GO:0045259">
    <property type="term" value="C:proton-transporting ATP synthase complex"/>
    <property type="evidence" value="ECO:0007669"/>
    <property type="project" value="UniProtKB-KW"/>
</dbReference>
<evidence type="ECO:0000256" key="2">
    <source>
        <dbReference type="ARBA" id="ARBA00022448"/>
    </source>
</evidence>
<dbReference type="PANTHER" id="PTHR33445:SF2">
    <property type="entry name" value="ATP SYNTHASE SUBUNIT B', CHLOROPLASTIC"/>
    <property type="match status" value="1"/>
</dbReference>
<keyword evidence="6 12" id="KW-1133">Transmembrane helix</keyword>
<sequence>MTNLSLLMDEAVNSAEKTNSSLPEALSEKFEKIFPSWPIMVATLIAFVIVIIVLYFLTHKPINKAIKARQKYIQDNIDSAKRLNDESQVKLNQANQKLSQAHDEATKIVQEAINNGNKKARQEIEQARITSKRMIEEARMDVKKQKEEFFEESKKHIAEVASELSKKILQSSVSKETEDAIIDEFLHEGKIK</sequence>
<evidence type="ECO:0000313" key="16">
    <source>
        <dbReference type="Proteomes" id="UP000033750"/>
    </source>
</evidence>
<keyword evidence="4 12" id="KW-0812">Transmembrane</keyword>
<evidence type="ECO:0000256" key="3">
    <source>
        <dbReference type="ARBA" id="ARBA00022547"/>
    </source>
</evidence>
<dbReference type="EMBL" id="JZXN01000017">
    <property type="protein sequence ID" value="KKB26628.1"/>
    <property type="molecule type" value="Genomic_DNA"/>
</dbReference>
<dbReference type="NCBIfam" id="TIGR01144">
    <property type="entry name" value="ATP_synt_b"/>
    <property type="match status" value="1"/>
</dbReference>
<dbReference type="CDD" id="cd06503">
    <property type="entry name" value="ATP-synt_Fo_b"/>
    <property type="match status" value="1"/>
</dbReference>
<protein>
    <recommendedName>
        <fullName evidence="12">ATP synthase subunit b</fullName>
    </recommendedName>
    <alternativeName>
        <fullName evidence="12">ATP synthase F(0) sector subunit b</fullName>
    </alternativeName>
    <alternativeName>
        <fullName evidence="12">ATPase subunit I</fullName>
    </alternativeName>
    <alternativeName>
        <fullName evidence="12">F-type ATPase subunit b</fullName>
        <shortName evidence="12">F-ATPase subunit b</shortName>
    </alternativeName>
</protein>
<evidence type="ECO:0000256" key="6">
    <source>
        <dbReference type="ARBA" id="ARBA00022989"/>
    </source>
</evidence>
<dbReference type="STRING" id="29561.MM26B8_05660"/>
<comment type="subcellular location">
    <subcellularLocation>
        <location evidence="12">Cell membrane</location>
        <topology evidence="12">Single-pass membrane protein</topology>
    </subcellularLocation>
    <subcellularLocation>
        <location evidence="11">Endomembrane system</location>
        <topology evidence="11">Single-pass membrane protein</topology>
    </subcellularLocation>
</comment>
<evidence type="ECO:0000256" key="12">
    <source>
        <dbReference type="HAMAP-Rule" id="MF_01398"/>
    </source>
</evidence>
<evidence type="ECO:0000256" key="11">
    <source>
        <dbReference type="ARBA" id="ARBA00037847"/>
    </source>
</evidence>
<reference evidence="15 16" key="1">
    <citation type="submission" date="2015-03" db="EMBL/GenBank/DDBJ databases">
        <title>Genome sequence of Mycoplasma meleagridis strain ATCC 25294.</title>
        <authorList>
            <person name="Yacoub E."/>
            <person name="Blanchard A."/>
            <person name="Sirand-Pugnet P."/>
            <person name="Mardassi B.B.A."/>
        </authorList>
    </citation>
    <scope>NUCLEOTIDE SEQUENCE [LARGE SCALE GENOMIC DNA]</scope>
    <source>
        <strain evidence="15 16">ATCC 25294</strain>
    </source>
</reference>
<keyword evidence="2 12" id="KW-0813">Transport</keyword>
<keyword evidence="8 12" id="KW-0472">Membrane</keyword>
<comment type="similarity">
    <text evidence="1 12 13">Belongs to the ATPase B chain family.</text>
</comment>
<evidence type="ECO:0000256" key="8">
    <source>
        <dbReference type="ARBA" id="ARBA00023136"/>
    </source>
</evidence>
<accession>A0A0F5H089</accession>
<organism evidence="15 16">
    <name type="scientific">Mycoplasmopsis meleagridis ATCC 25294</name>
    <dbReference type="NCBI Taxonomy" id="1264554"/>
    <lineage>
        <taxon>Bacteria</taxon>
        <taxon>Bacillati</taxon>
        <taxon>Mycoplasmatota</taxon>
        <taxon>Mycoplasmoidales</taxon>
        <taxon>Metamycoplasmataceae</taxon>
        <taxon>Mycoplasmopsis</taxon>
    </lineage>
</organism>
<comment type="function">
    <text evidence="12">Component of the F(0) channel, it forms part of the peripheral stalk, linking F(1) to F(0).</text>
</comment>
<feature type="coiled-coil region" evidence="14">
    <location>
        <begin position="77"/>
        <end position="137"/>
    </location>
</feature>
<comment type="caution">
    <text evidence="15">The sequence shown here is derived from an EMBL/GenBank/DDBJ whole genome shotgun (WGS) entry which is preliminary data.</text>
</comment>
<gene>
    <name evidence="12 15" type="primary">atpF</name>
    <name evidence="15" type="ORF">MMELEA_00090</name>
</gene>
<dbReference type="Pfam" id="PF00430">
    <property type="entry name" value="ATP-synt_B"/>
    <property type="match status" value="1"/>
</dbReference>
<keyword evidence="3 12" id="KW-0138">CF(0)</keyword>
<proteinExistence type="inferred from homology"/>
<keyword evidence="5 12" id="KW-0375">Hydrogen ion transport</keyword>
<evidence type="ECO:0000256" key="7">
    <source>
        <dbReference type="ARBA" id="ARBA00023065"/>
    </source>
</evidence>
<dbReference type="InterPro" id="IPR002146">
    <property type="entry name" value="ATP_synth_b/b'su_bac/chlpt"/>
</dbReference>
<dbReference type="InterPro" id="IPR005864">
    <property type="entry name" value="ATP_synth_F0_bsu_bac"/>
</dbReference>
<dbReference type="GO" id="GO:0012505">
    <property type="term" value="C:endomembrane system"/>
    <property type="evidence" value="ECO:0007669"/>
    <property type="project" value="UniProtKB-SubCell"/>
</dbReference>
<evidence type="ECO:0000256" key="10">
    <source>
        <dbReference type="ARBA" id="ARBA00025198"/>
    </source>
</evidence>
<keyword evidence="14" id="KW-0175">Coiled coil</keyword>
<evidence type="ECO:0000256" key="5">
    <source>
        <dbReference type="ARBA" id="ARBA00022781"/>
    </source>
</evidence>
<comment type="subunit">
    <text evidence="12">F-type ATPases have 2 components, F(1) - the catalytic core - and F(0) - the membrane proton channel. F(1) has five subunits: alpha(3), beta(3), gamma(1), delta(1), epsilon(1). F(0) has three main subunits: a(1), b(2) and c(10-14). The alpha and beta chains form an alternating ring which encloses part of the gamma chain. F(1) is attached to F(0) by a central stalk formed by the gamma and epsilon chains, while a peripheral stalk is formed by the delta and b chains.</text>
</comment>
<dbReference type="RefSeq" id="WP_046096976.1">
    <property type="nucleotide sequence ID" value="NZ_JZXN01000017.1"/>
</dbReference>
<dbReference type="Proteomes" id="UP000033750">
    <property type="component" value="Unassembled WGS sequence"/>
</dbReference>
<comment type="function">
    <text evidence="10 12">F(1)F(0) ATP synthase produces ATP from ADP in the presence of a proton or sodium gradient. F-type ATPases consist of two structural domains, F(1) containing the extramembraneous catalytic core and F(0) containing the membrane proton channel, linked together by a central stalk and a peripheral stalk. During catalysis, ATP synthesis in the catalytic domain of F(1) is coupled via a rotary mechanism of the central stalk subunits to proton translocation.</text>
</comment>
<evidence type="ECO:0000313" key="15">
    <source>
        <dbReference type="EMBL" id="KKB26628.1"/>
    </source>
</evidence>
<dbReference type="AlphaFoldDB" id="A0A0F5H089"/>